<evidence type="ECO:0000313" key="4">
    <source>
        <dbReference type="EMBL" id="MBU3066005.1"/>
    </source>
</evidence>
<name>A0ABS6B6S4_9NOCA</name>
<gene>
    <name evidence="4" type="ORF">KO481_31370</name>
</gene>
<feature type="domain" description="STAS" evidence="3">
    <location>
        <begin position="12"/>
        <end position="123"/>
    </location>
</feature>
<dbReference type="CDD" id="cd07043">
    <property type="entry name" value="STAS_anti-anti-sigma_factors"/>
    <property type="match status" value="1"/>
</dbReference>
<dbReference type="PROSITE" id="PS50801">
    <property type="entry name" value="STAS"/>
    <property type="match status" value="1"/>
</dbReference>
<dbReference type="InterPro" id="IPR036513">
    <property type="entry name" value="STAS_dom_sf"/>
</dbReference>
<evidence type="ECO:0000256" key="1">
    <source>
        <dbReference type="ARBA" id="ARBA00009013"/>
    </source>
</evidence>
<dbReference type="InterPro" id="IPR003658">
    <property type="entry name" value="Anti-sigma_ant"/>
</dbReference>
<proteinExistence type="inferred from homology"/>
<evidence type="ECO:0000259" key="3">
    <source>
        <dbReference type="PROSITE" id="PS50801"/>
    </source>
</evidence>
<comment type="similarity">
    <text evidence="1 2">Belongs to the anti-sigma-factor antagonist family.</text>
</comment>
<dbReference type="PANTHER" id="PTHR33495">
    <property type="entry name" value="ANTI-SIGMA FACTOR ANTAGONIST TM_1081-RELATED-RELATED"/>
    <property type="match status" value="1"/>
</dbReference>
<dbReference type="Pfam" id="PF01740">
    <property type="entry name" value="STAS"/>
    <property type="match status" value="1"/>
</dbReference>
<dbReference type="NCBIfam" id="TIGR00377">
    <property type="entry name" value="ant_ant_sig"/>
    <property type="match status" value="1"/>
</dbReference>
<dbReference type="EMBL" id="JAHKNI010000012">
    <property type="protein sequence ID" value="MBU3066005.1"/>
    <property type="molecule type" value="Genomic_DNA"/>
</dbReference>
<dbReference type="Proteomes" id="UP000733379">
    <property type="component" value="Unassembled WGS sequence"/>
</dbReference>
<dbReference type="PANTHER" id="PTHR33495:SF2">
    <property type="entry name" value="ANTI-SIGMA FACTOR ANTAGONIST TM_1081-RELATED"/>
    <property type="match status" value="1"/>
</dbReference>
<evidence type="ECO:0000313" key="5">
    <source>
        <dbReference type="Proteomes" id="UP000733379"/>
    </source>
</evidence>
<dbReference type="Gene3D" id="3.30.750.24">
    <property type="entry name" value="STAS domain"/>
    <property type="match status" value="1"/>
</dbReference>
<protein>
    <recommendedName>
        <fullName evidence="2">Anti-sigma factor antagonist</fullName>
    </recommendedName>
</protein>
<reference evidence="4 5" key="1">
    <citation type="submission" date="2021-06" db="EMBL/GenBank/DDBJ databases">
        <title>Actinomycetes sequencing.</title>
        <authorList>
            <person name="Shan Q."/>
        </authorList>
    </citation>
    <scope>NUCLEOTIDE SEQUENCE [LARGE SCALE GENOMIC DNA]</scope>
    <source>
        <strain evidence="4 5">NEAU-G5</strain>
    </source>
</reference>
<evidence type="ECO:0000256" key="2">
    <source>
        <dbReference type="RuleBase" id="RU003749"/>
    </source>
</evidence>
<dbReference type="RefSeq" id="WP_215922056.1">
    <property type="nucleotide sequence ID" value="NZ_JAHKNI010000012.1"/>
</dbReference>
<sequence>MAEPEEDVGARLSAVIARRGSAVVFRPQGEADAYTLRIWQRLLRQACEATDAPGLLVVETTGLRFISCRAFTVLADEADRCRSRGIELRLAGNQPVVTRLIDVAGLGGQLPVYSCIATAVAAAPDLR</sequence>
<dbReference type="InterPro" id="IPR002645">
    <property type="entry name" value="STAS_dom"/>
</dbReference>
<organism evidence="4 5">
    <name type="scientific">Nocardia albiluteola</name>
    <dbReference type="NCBI Taxonomy" id="2842303"/>
    <lineage>
        <taxon>Bacteria</taxon>
        <taxon>Bacillati</taxon>
        <taxon>Actinomycetota</taxon>
        <taxon>Actinomycetes</taxon>
        <taxon>Mycobacteriales</taxon>
        <taxon>Nocardiaceae</taxon>
        <taxon>Nocardia</taxon>
    </lineage>
</organism>
<accession>A0ABS6B6S4</accession>
<dbReference type="SUPFAM" id="SSF52091">
    <property type="entry name" value="SpoIIaa-like"/>
    <property type="match status" value="1"/>
</dbReference>
<keyword evidence="5" id="KW-1185">Reference proteome</keyword>
<comment type="caution">
    <text evidence="4">The sequence shown here is derived from an EMBL/GenBank/DDBJ whole genome shotgun (WGS) entry which is preliminary data.</text>
</comment>